<accession>A0ACB8SPA5</accession>
<evidence type="ECO:0000313" key="1">
    <source>
        <dbReference type="EMBL" id="KAI0058324.1"/>
    </source>
</evidence>
<reference evidence="1" key="1">
    <citation type="submission" date="2021-03" db="EMBL/GenBank/DDBJ databases">
        <authorList>
            <consortium name="DOE Joint Genome Institute"/>
            <person name="Ahrendt S."/>
            <person name="Looney B.P."/>
            <person name="Miyauchi S."/>
            <person name="Morin E."/>
            <person name="Drula E."/>
            <person name="Courty P.E."/>
            <person name="Chicoki N."/>
            <person name="Fauchery L."/>
            <person name="Kohler A."/>
            <person name="Kuo A."/>
            <person name="Labutti K."/>
            <person name="Pangilinan J."/>
            <person name="Lipzen A."/>
            <person name="Riley R."/>
            <person name="Andreopoulos W."/>
            <person name="He G."/>
            <person name="Johnson J."/>
            <person name="Barry K.W."/>
            <person name="Grigoriev I.V."/>
            <person name="Nagy L."/>
            <person name="Hibbett D."/>
            <person name="Henrissat B."/>
            <person name="Matheny P.B."/>
            <person name="Labbe J."/>
            <person name="Martin F."/>
        </authorList>
    </citation>
    <scope>NUCLEOTIDE SEQUENCE</scope>
    <source>
        <strain evidence="1">HHB10654</strain>
    </source>
</reference>
<keyword evidence="2" id="KW-1185">Reference proteome</keyword>
<evidence type="ECO:0000313" key="2">
    <source>
        <dbReference type="Proteomes" id="UP000814140"/>
    </source>
</evidence>
<sequence>MVVPAPHSPANHIPPQAGHPRRAQARVSLAPTFISPTPRAPTSTNKTFPLCALPRGPFSSRKMNAFAQTPRPRHHALQPSRNALPKYSDARDRTWTCIMPAKRISSACAHPSLLFARRARAPATFPRADEEARAPPHARHTPRTSPPRTTTYTPLARVPPAPPTRSALSIPPRAASSPTARIYPTKCTPPSLREAALAAFLPSASDPARPIPRPIRPAHTPVATPPPMRPPTRAPSPPRLANANPHPPRSAQL</sequence>
<comment type="caution">
    <text evidence="1">The sequence shown here is derived from an EMBL/GenBank/DDBJ whole genome shotgun (WGS) entry which is preliminary data.</text>
</comment>
<protein>
    <submittedName>
        <fullName evidence="1">Uncharacterized protein</fullName>
    </submittedName>
</protein>
<reference evidence="1" key="2">
    <citation type="journal article" date="2022" name="New Phytol.">
        <title>Evolutionary transition to the ectomycorrhizal habit in the genomes of a hyperdiverse lineage of mushroom-forming fungi.</title>
        <authorList>
            <person name="Looney B."/>
            <person name="Miyauchi S."/>
            <person name="Morin E."/>
            <person name="Drula E."/>
            <person name="Courty P.E."/>
            <person name="Kohler A."/>
            <person name="Kuo A."/>
            <person name="LaButti K."/>
            <person name="Pangilinan J."/>
            <person name="Lipzen A."/>
            <person name="Riley R."/>
            <person name="Andreopoulos W."/>
            <person name="He G."/>
            <person name="Johnson J."/>
            <person name="Nolan M."/>
            <person name="Tritt A."/>
            <person name="Barry K.W."/>
            <person name="Grigoriev I.V."/>
            <person name="Nagy L.G."/>
            <person name="Hibbett D."/>
            <person name="Henrissat B."/>
            <person name="Matheny P.B."/>
            <person name="Labbe J."/>
            <person name="Martin F.M."/>
        </authorList>
    </citation>
    <scope>NUCLEOTIDE SEQUENCE</scope>
    <source>
        <strain evidence="1">HHB10654</strain>
    </source>
</reference>
<organism evidence="1 2">
    <name type="scientific">Artomyces pyxidatus</name>
    <dbReference type="NCBI Taxonomy" id="48021"/>
    <lineage>
        <taxon>Eukaryota</taxon>
        <taxon>Fungi</taxon>
        <taxon>Dikarya</taxon>
        <taxon>Basidiomycota</taxon>
        <taxon>Agaricomycotina</taxon>
        <taxon>Agaricomycetes</taxon>
        <taxon>Russulales</taxon>
        <taxon>Auriscalpiaceae</taxon>
        <taxon>Artomyces</taxon>
    </lineage>
</organism>
<dbReference type="EMBL" id="MU277236">
    <property type="protein sequence ID" value="KAI0058324.1"/>
    <property type="molecule type" value="Genomic_DNA"/>
</dbReference>
<dbReference type="Proteomes" id="UP000814140">
    <property type="component" value="Unassembled WGS sequence"/>
</dbReference>
<proteinExistence type="predicted"/>
<gene>
    <name evidence="1" type="ORF">BV25DRAFT_1919383</name>
</gene>
<name>A0ACB8SPA5_9AGAM</name>